<organism evidence="8 9">
    <name type="scientific">Alkalicoccobacillus gibsonii</name>
    <dbReference type="NCBI Taxonomy" id="79881"/>
    <lineage>
        <taxon>Bacteria</taxon>
        <taxon>Bacillati</taxon>
        <taxon>Bacillota</taxon>
        <taxon>Bacilli</taxon>
        <taxon>Bacillales</taxon>
        <taxon>Bacillaceae</taxon>
        <taxon>Alkalicoccobacillus</taxon>
    </lineage>
</organism>
<feature type="transmembrane region" description="Helical" evidence="6">
    <location>
        <begin position="6"/>
        <end position="25"/>
    </location>
</feature>
<evidence type="ECO:0000256" key="1">
    <source>
        <dbReference type="ARBA" id="ARBA00004651"/>
    </source>
</evidence>
<keyword evidence="9" id="KW-1185">Reference proteome</keyword>
<evidence type="ECO:0000259" key="7">
    <source>
        <dbReference type="Pfam" id="PF05425"/>
    </source>
</evidence>
<dbReference type="PANTHER" id="PTHR34820">
    <property type="entry name" value="INNER MEMBRANE PROTEIN YEBZ"/>
    <property type="match status" value="1"/>
</dbReference>
<gene>
    <name evidence="8" type="ORF">MKY91_01525</name>
</gene>
<accession>A0ABU9VD73</accession>
<dbReference type="InterPro" id="IPR032694">
    <property type="entry name" value="CopC/D"/>
</dbReference>
<sequence length="540" mass="60083">MVIIVQLSNVFLYIAFAIVSGYYILQIFPERLRATITLKVQTVESILISIPILLAVPVVNVINTLTSQFGAKWSDAFTTVLLTYSAGQALIGSIIVVIIMFLLSRMRKLSTTAVQFALLGGAVLLMACASWASHGTSISGWLGFVSTFIHFISVAAWIGPLFVMGWYATNLPDSQKLHKWFSPVAAGAVLLLSLTGFFLLTQVTQDYFNGWLLSYGQLLFIKHILYVPLLFFGLRHLVMLSLKKPRLTEPQLKRSFRAESVIALLIFGVTGFMSELEPPHEVLRTLQAEPVSWITQFFIQEPLSQYQLLAFSPGPIGFVLIYLSLIFFLAGLAILLLTRGTFFSALMMGLLVISSYTGVMISLSPGEIYVDNTSYSEIEDAIAASHPEQSTIDVLWEDIGSDIAYAIYTVDGTDLGLEKLTVNQEKFTRIPLSGLVLEGGFNRASTNGTQTQRFETGTWHNPDFRFAYVTFGYTDYPEATEARIIYTGETVTTPIENQTFVSIIDRDESWYETHTVEILDDQGEVLDSFELDSMSGGFHH</sequence>
<dbReference type="Proteomes" id="UP001418796">
    <property type="component" value="Unassembled WGS sequence"/>
</dbReference>
<evidence type="ECO:0000256" key="4">
    <source>
        <dbReference type="ARBA" id="ARBA00022989"/>
    </source>
</evidence>
<evidence type="ECO:0000256" key="6">
    <source>
        <dbReference type="SAM" id="Phobius"/>
    </source>
</evidence>
<feature type="transmembrane region" description="Helical" evidence="6">
    <location>
        <begin position="180"/>
        <end position="200"/>
    </location>
</feature>
<feature type="transmembrane region" description="Helical" evidence="6">
    <location>
        <begin position="86"/>
        <end position="104"/>
    </location>
</feature>
<dbReference type="RefSeq" id="WP_343129025.1">
    <property type="nucleotide sequence ID" value="NZ_JBCITK010000001.1"/>
</dbReference>
<comment type="subcellular location">
    <subcellularLocation>
        <location evidence="1">Cell membrane</location>
        <topology evidence="1">Multi-pass membrane protein</topology>
    </subcellularLocation>
</comment>
<evidence type="ECO:0000256" key="5">
    <source>
        <dbReference type="ARBA" id="ARBA00023136"/>
    </source>
</evidence>
<feature type="domain" description="Copper resistance protein D" evidence="7">
    <location>
        <begin position="177"/>
        <end position="272"/>
    </location>
</feature>
<feature type="transmembrane region" description="Helical" evidence="6">
    <location>
        <begin position="116"/>
        <end position="134"/>
    </location>
</feature>
<protein>
    <submittedName>
        <fullName evidence="8">Copper resistance D family protein</fullName>
    </submittedName>
</protein>
<keyword evidence="4 6" id="KW-1133">Transmembrane helix</keyword>
<name>A0ABU9VD73_9BACI</name>
<evidence type="ECO:0000256" key="2">
    <source>
        <dbReference type="ARBA" id="ARBA00022475"/>
    </source>
</evidence>
<evidence type="ECO:0000313" key="9">
    <source>
        <dbReference type="Proteomes" id="UP001418796"/>
    </source>
</evidence>
<dbReference type="InterPro" id="IPR008457">
    <property type="entry name" value="Cu-R_CopD_dom"/>
</dbReference>
<dbReference type="PANTHER" id="PTHR34820:SF4">
    <property type="entry name" value="INNER MEMBRANE PROTEIN YEBZ"/>
    <property type="match status" value="1"/>
</dbReference>
<feature type="transmembrane region" description="Helical" evidence="6">
    <location>
        <begin position="255"/>
        <end position="274"/>
    </location>
</feature>
<feature type="transmembrane region" description="Helical" evidence="6">
    <location>
        <begin position="212"/>
        <end position="234"/>
    </location>
</feature>
<dbReference type="Pfam" id="PF05425">
    <property type="entry name" value="CopD"/>
    <property type="match status" value="1"/>
</dbReference>
<keyword evidence="3 6" id="KW-0812">Transmembrane</keyword>
<feature type="transmembrane region" description="Helical" evidence="6">
    <location>
        <begin position="140"/>
        <end position="168"/>
    </location>
</feature>
<evidence type="ECO:0000256" key="3">
    <source>
        <dbReference type="ARBA" id="ARBA00022692"/>
    </source>
</evidence>
<comment type="caution">
    <text evidence="8">The sequence shown here is derived from an EMBL/GenBank/DDBJ whole genome shotgun (WGS) entry which is preliminary data.</text>
</comment>
<feature type="transmembrane region" description="Helical" evidence="6">
    <location>
        <begin position="46"/>
        <end position="66"/>
    </location>
</feature>
<feature type="transmembrane region" description="Helical" evidence="6">
    <location>
        <begin position="316"/>
        <end position="338"/>
    </location>
</feature>
<feature type="transmembrane region" description="Helical" evidence="6">
    <location>
        <begin position="345"/>
        <end position="363"/>
    </location>
</feature>
<reference evidence="8 9" key="1">
    <citation type="submission" date="2024-03" db="EMBL/GenBank/DDBJ databases">
        <title>Bacilli Hybrid Assemblies.</title>
        <authorList>
            <person name="Kovac J."/>
        </authorList>
    </citation>
    <scope>NUCLEOTIDE SEQUENCE [LARGE SCALE GENOMIC DNA]</scope>
    <source>
        <strain evidence="8 9">FSL R7-0666</strain>
    </source>
</reference>
<proteinExistence type="predicted"/>
<keyword evidence="5 6" id="KW-0472">Membrane</keyword>
<keyword evidence="2" id="KW-1003">Cell membrane</keyword>
<evidence type="ECO:0000313" key="8">
    <source>
        <dbReference type="EMBL" id="MEN0641843.1"/>
    </source>
</evidence>
<dbReference type="EMBL" id="JBCITK010000001">
    <property type="protein sequence ID" value="MEN0641843.1"/>
    <property type="molecule type" value="Genomic_DNA"/>
</dbReference>